<evidence type="ECO:0000256" key="5">
    <source>
        <dbReference type="ARBA" id="ARBA00022989"/>
    </source>
</evidence>
<evidence type="ECO:0000256" key="3">
    <source>
        <dbReference type="ARBA" id="ARBA00022692"/>
    </source>
</evidence>
<dbReference type="PANTHER" id="PTHR11351">
    <property type="entry name" value="ACYL-COA DESATURASE"/>
    <property type="match status" value="1"/>
</dbReference>
<comment type="subcellular location">
    <subcellularLocation>
        <location evidence="1">Membrane</location>
        <topology evidence="1">Multi-pass membrane protein</topology>
    </subcellularLocation>
</comment>
<evidence type="ECO:0000256" key="8">
    <source>
        <dbReference type="ARBA" id="ARBA00023098"/>
    </source>
</evidence>
<dbReference type="Pfam" id="PF00487">
    <property type="entry name" value="FA_desaturase"/>
    <property type="match status" value="1"/>
</dbReference>
<organism evidence="12 13">
    <name type="scientific">Verminephrobacter eiseniae (strain EF01-2)</name>
    <dbReference type="NCBI Taxonomy" id="391735"/>
    <lineage>
        <taxon>Bacteria</taxon>
        <taxon>Pseudomonadati</taxon>
        <taxon>Pseudomonadota</taxon>
        <taxon>Betaproteobacteria</taxon>
        <taxon>Burkholderiales</taxon>
        <taxon>Comamonadaceae</taxon>
        <taxon>Verminephrobacter</taxon>
    </lineage>
</organism>
<keyword evidence="8" id="KW-0443">Lipid metabolism</keyword>
<protein>
    <submittedName>
        <fullName evidence="12">Fatty-acid desaturase-like protein</fullName>
    </submittedName>
</protein>
<evidence type="ECO:0000259" key="11">
    <source>
        <dbReference type="Pfam" id="PF00487"/>
    </source>
</evidence>
<feature type="transmembrane region" description="Helical" evidence="10">
    <location>
        <begin position="91"/>
        <end position="110"/>
    </location>
</feature>
<feature type="transmembrane region" description="Helical" evidence="10">
    <location>
        <begin position="53"/>
        <end position="70"/>
    </location>
</feature>
<feature type="transmembrane region" description="Helical" evidence="10">
    <location>
        <begin position="23"/>
        <end position="47"/>
    </location>
</feature>
<keyword evidence="9 10" id="KW-0472">Membrane</keyword>
<dbReference type="GO" id="GO:0016717">
    <property type="term" value="F:oxidoreductase activity, acting on paired donors, with oxidation of a pair of donors resulting in the reduction of molecular oxygen to two molecules of water"/>
    <property type="evidence" value="ECO:0007669"/>
    <property type="project" value="InterPro"/>
</dbReference>
<keyword evidence="6" id="KW-0560">Oxidoreductase</keyword>
<evidence type="ECO:0000256" key="9">
    <source>
        <dbReference type="ARBA" id="ARBA00023136"/>
    </source>
</evidence>
<gene>
    <name evidence="12" type="ordered locus">Veis_3764</name>
</gene>
<evidence type="ECO:0000256" key="6">
    <source>
        <dbReference type="ARBA" id="ARBA00023002"/>
    </source>
</evidence>
<accession>A1WPB9</accession>
<evidence type="ECO:0000256" key="2">
    <source>
        <dbReference type="ARBA" id="ARBA00008749"/>
    </source>
</evidence>
<dbReference type="InterPro" id="IPR015876">
    <property type="entry name" value="Acyl-CoA_DS"/>
</dbReference>
<name>A1WPB9_VEREI</name>
<dbReference type="EMBL" id="CP000542">
    <property type="protein sequence ID" value="ABM59476.1"/>
    <property type="molecule type" value="Genomic_DNA"/>
</dbReference>
<reference evidence="13" key="1">
    <citation type="submission" date="2006-12" db="EMBL/GenBank/DDBJ databases">
        <title>Complete sequence of chromosome 1 of Verminephrobacter eiseniae EF01-2.</title>
        <authorList>
            <person name="Copeland A."/>
            <person name="Lucas S."/>
            <person name="Lapidus A."/>
            <person name="Barry K."/>
            <person name="Detter J.C."/>
            <person name="Glavina del Rio T."/>
            <person name="Dalin E."/>
            <person name="Tice H."/>
            <person name="Pitluck S."/>
            <person name="Chertkov O."/>
            <person name="Brettin T."/>
            <person name="Bruce D."/>
            <person name="Han C."/>
            <person name="Tapia R."/>
            <person name="Gilna P."/>
            <person name="Schmutz J."/>
            <person name="Larimer F."/>
            <person name="Land M."/>
            <person name="Hauser L."/>
            <person name="Kyrpides N."/>
            <person name="Kim E."/>
            <person name="Stahl D."/>
            <person name="Richardson P."/>
        </authorList>
    </citation>
    <scope>NUCLEOTIDE SEQUENCE [LARGE SCALE GENOMIC DNA]</scope>
    <source>
        <strain evidence="13">EF01-2</strain>
    </source>
</reference>
<evidence type="ECO:0000256" key="1">
    <source>
        <dbReference type="ARBA" id="ARBA00004141"/>
    </source>
</evidence>
<evidence type="ECO:0000256" key="7">
    <source>
        <dbReference type="ARBA" id="ARBA00023004"/>
    </source>
</evidence>
<dbReference type="AlphaFoldDB" id="A1WPB9"/>
<evidence type="ECO:0000256" key="4">
    <source>
        <dbReference type="ARBA" id="ARBA00022832"/>
    </source>
</evidence>
<dbReference type="GO" id="GO:0016020">
    <property type="term" value="C:membrane"/>
    <property type="evidence" value="ECO:0007669"/>
    <property type="project" value="UniProtKB-SubCell"/>
</dbReference>
<keyword evidence="4" id="KW-0276">Fatty acid metabolism</keyword>
<dbReference type="HOGENOM" id="CLU_1524492_0_0_4"/>
<dbReference type="OrthoDB" id="19906at2"/>
<comment type="similarity">
    <text evidence="2">Belongs to the fatty acid desaturase type 2 family.</text>
</comment>
<proteinExistence type="inferred from homology"/>
<dbReference type="InterPro" id="IPR005804">
    <property type="entry name" value="FA_desaturase_dom"/>
</dbReference>
<feature type="domain" description="Fatty acid desaturase" evidence="11">
    <location>
        <begin position="58"/>
        <end position="158"/>
    </location>
</feature>
<dbReference type="PRINTS" id="PR00075">
    <property type="entry name" value="FACDDSATRASE"/>
</dbReference>
<keyword evidence="7" id="KW-0408">Iron</keyword>
<sequence>MLTPNAPSQALLRQRVRTSRRELILALTANMVPLPGTVCLLVSIFAFRMPVHLFDIALFAACYFLAMLGLEVGFHRYFAHRSFKTSKPMEMLLGILGSMSFQGGVILWTATHRRHHGNTDEPSDPHSPVAPAGSSPGRRFAQFMHAYIGWMFDPNSLKPKGWERMTPDISAGVARP</sequence>
<keyword evidence="3 10" id="KW-0812">Transmembrane</keyword>
<dbReference type="Proteomes" id="UP000000374">
    <property type="component" value="Chromosome"/>
</dbReference>
<dbReference type="eggNOG" id="COG1398">
    <property type="taxonomic scope" value="Bacteria"/>
</dbReference>
<evidence type="ECO:0000313" key="13">
    <source>
        <dbReference type="Proteomes" id="UP000000374"/>
    </source>
</evidence>
<evidence type="ECO:0000313" key="12">
    <source>
        <dbReference type="EMBL" id="ABM59476.1"/>
    </source>
</evidence>
<keyword evidence="5 10" id="KW-1133">Transmembrane helix</keyword>
<dbReference type="KEGG" id="vei:Veis_3764"/>
<keyword evidence="13" id="KW-1185">Reference proteome</keyword>
<dbReference type="PANTHER" id="PTHR11351:SF3">
    <property type="entry name" value="BLL4393 PROTEIN"/>
    <property type="match status" value="1"/>
</dbReference>
<evidence type="ECO:0000256" key="10">
    <source>
        <dbReference type="SAM" id="Phobius"/>
    </source>
</evidence>
<dbReference type="STRING" id="391735.Veis_3764"/>
<dbReference type="GO" id="GO:0006631">
    <property type="term" value="P:fatty acid metabolic process"/>
    <property type="evidence" value="ECO:0007669"/>
    <property type="project" value="UniProtKB-KW"/>
</dbReference>
<dbReference type="CDD" id="cd03505">
    <property type="entry name" value="Delta9-FADS-like"/>
    <property type="match status" value="1"/>
</dbReference>